<accession>A0ABR1D2H7</accession>
<evidence type="ECO:0000313" key="2">
    <source>
        <dbReference type="Proteomes" id="UP001303046"/>
    </source>
</evidence>
<evidence type="ECO:0000313" key="1">
    <source>
        <dbReference type="EMBL" id="KAK6744734.1"/>
    </source>
</evidence>
<proteinExistence type="predicted"/>
<dbReference type="EMBL" id="JAVFWL010000003">
    <property type="protein sequence ID" value="KAK6744734.1"/>
    <property type="molecule type" value="Genomic_DNA"/>
</dbReference>
<sequence>MLIFPSAVRSLQFAMVPPRFQPPFPLHWNASNTAAYATVRASCRFDPTLGHFWLSILAIRIIPLDVVHGRMAWKESTSCFAVESSHKKSLSFLRSHYEEASRSPCSSFFEELS</sequence>
<reference evidence="1 2" key="1">
    <citation type="submission" date="2023-08" db="EMBL/GenBank/DDBJ databases">
        <title>A Necator americanus chromosomal reference genome.</title>
        <authorList>
            <person name="Ilik V."/>
            <person name="Petrzelkova K.J."/>
            <person name="Pardy F."/>
            <person name="Fuh T."/>
            <person name="Niatou-Singa F.S."/>
            <person name="Gouil Q."/>
            <person name="Baker L."/>
            <person name="Ritchie M.E."/>
            <person name="Jex A.R."/>
            <person name="Gazzola D."/>
            <person name="Li H."/>
            <person name="Toshio Fujiwara R."/>
            <person name="Zhan B."/>
            <person name="Aroian R.V."/>
            <person name="Pafco B."/>
            <person name="Schwarz E.M."/>
        </authorList>
    </citation>
    <scope>NUCLEOTIDE SEQUENCE [LARGE SCALE GENOMIC DNA]</scope>
    <source>
        <strain evidence="1 2">Aroian</strain>
        <tissue evidence="1">Whole animal</tissue>
    </source>
</reference>
<name>A0ABR1D2H7_NECAM</name>
<keyword evidence="2" id="KW-1185">Reference proteome</keyword>
<comment type="caution">
    <text evidence="1">The sequence shown here is derived from an EMBL/GenBank/DDBJ whole genome shotgun (WGS) entry which is preliminary data.</text>
</comment>
<gene>
    <name evidence="1" type="primary">Necator_chrIII.g12216</name>
    <name evidence="1" type="ORF">RB195_011450</name>
</gene>
<protein>
    <submittedName>
        <fullName evidence="1">Uncharacterized protein</fullName>
    </submittedName>
</protein>
<organism evidence="1 2">
    <name type="scientific">Necator americanus</name>
    <name type="common">Human hookworm</name>
    <dbReference type="NCBI Taxonomy" id="51031"/>
    <lineage>
        <taxon>Eukaryota</taxon>
        <taxon>Metazoa</taxon>
        <taxon>Ecdysozoa</taxon>
        <taxon>Nematoda</taxon>
        <taxon>Chromadorea</taxon>
        <taxon>Rhabditida</taxon>
        <taxon>Rhabditina</taxon>
        <taxon>Rhabditomorpha</taxon>
        <taxon>Strongyloidea</taxon>
        <taxon>Ancylostomatidae</taxon>
        <taxon>Bunostominae</taxon>
        <taxon>Necator</taxon>
    </lineage>
</organism>
<dbReference type="Proteomes" id="UP001303046">
    <property type="component" value="Unassembled WGS sequence"/>
</dbReference>